<proteinExistence type="inferred from homology"/>
<dbReference type="PROSITE" id="PS51066">
    <property type="entry name" value="ZF_FPG_2"/>
    <property type="match status" value="1"/>
</dbReference>
<evidence type="ECO:0000256" key="10">
    <source>
        <dbReference type="ARBA" id="ARBA00023204"/>
    </source>
</evidence>
<keyword evidence="6 15" id="KW-0863">Zinc-finger</keyword>
<dbReference type="SMART" id="SM01232">
    <property type="entry name" value="H2TH"/>
    <property type="match status" value="1"/>
</dbReference>
<dbReference type="InterPro" id="IPR010979">
    <property type="entry name" value="Ribosomal_uS13-like_H2TH"/>
</dbReference>
<evidence type="ECO:0000256" key="1">
    <source>
        <dbReference type="ARBA" id="ARBA00001947"/>
    </source>
</evidence>
<dbReference type="Gene3D" id="1.10.8.50">
    <property type="match status" value="1"/>
</dbReference>
<dbReference type="SUPFAM" id="SSF81624">
    <property type="entry name" value="N-terminal domain of MutM-like DNA repair proteins"/>
    <property type="match status" value="1"/>
</dbReference>
<keyword evidence="18" id="KW-0540">Nuclease</keyword>
<dbReference type="SMART" id="SM00898">
    <property type="entry name" value="Fapy_DNA_glyco"/>
    <property type="match status" value="1"/>
</dbReference>
<dbReference type="GO" id="GO:0140078">
    <property type="term" value="F:class I DNA-(apurinic or apyrimidinic site) endonuclease activity"/>
    <property type="evidence" value="ECO:0007669"/>
    <property type="project" value="UniProtKB-EC"/>
</dbReference>
<keyword evidence="13" id="KW-0326">Glycosidase</keyword>
<dbReference type="GO" id="GO:0008270">
    <property type="term" value="F:zinc ion binding"/>
    <property type="evidence" value="ECO:0007669"/>
    <property type="project" value="UniProtKB-KW"/>
</dbReference>
<keyword evidence="5" id="KW-0227">DNA damage</keyword>
<dbReference type="AlphaFoldDB" id="A0A238YQ46"/>
<dbReference type="Pfam" id="PF06827">
    <property type="entry name" value="zf-FPG_IleRS"/>
    <property type="match status" value="1"/>
</dbReference>
<organism evidence="18 19">
    <name type="scientific">Actinomadura mexicana</name>
    <dbReference type="NCBI Taxonomy" id="134959"/>
    <lineage>
        <taxon>Bacteria</taxon>
        <taxon>Bacillati</taxon>
        <taxon>Actinomycetota</taxon>
        <taxon>Actinomycetes</taxon>
        <taxon>Streptosporangiales</taxon>
        <taxon>Thermomonosporaceae</taxon>
        <taxon>Actinomadura</taxon>
    </lineage>
</organism>
<keyword evidence="9" id="KW-0238">DNA-binding</keyword>
<comment type="catalytic activity">
    <reaction evidence="14">
        <text>2'-deoxyribonucleotide-(2'-deoxyribose 5'-phosphate)-2'-deoxyribonucleotide-DNA = a 3'-end 2'-deoxyribonucleotide-(2,3-dehydro-2,3-deoxyribose 5'-phosphate)-DNA + a 5'-end 5'-phospho-2'-deoxyribonucleoside-DNA + H(+)</text>
        <dbReference type="Rhea" id="RHEA:66592"/>
        <dbReference type="Rhea" id="RHEA-COMP:13180"/>
        <dbReference type="Rhea" id="RHEA-COMP:16897"/>
        <dbReference type="Rhea" id="RHEA-COMP:17067"/>
        <dbReference type="ChEBI" id="CHEBI:15378"/>
        <dbReference type="ChEBI" id="CHEBI:136412"/>
        <dbReference type="ChEBI" id="CHEBI:157695"/>
        <dbReference type="ChEBI" id="CHEBI:167181"/>
        <dbReference type="EC" id="4.2.99.18"/>
    </reaction>
</comment>
<evidence type="ECO:0000256" key="15">
    <source>
        <dbReference type="PROSITE-ProRule" id="PRU00391"/>
    </source>
</evidence>
<dbReference type="PANTHER" id="PTHR42697:SF1">
    <property type="entry name" value="ENDONUCLEASE 8"/>
    <property type="match status" value="1"/>
</dbReference>
<dbReference type="InterPro" id="IPR012319">
    <property type="entry name" value="FPG_cat"/>
</dbReference>
<dbReference type="CDD" id="cd08971">
    <property type="entry name" value="AcNei2_N"/>
    <property type="match status" value="1"/>
</dbReference>
<evidence type="ECO:0000313" key="19">
    <source>
        <dbReference type="Proteomes" id="UP000198420"/>
    </source>
</evidence>
<keyword evidence="19" id="KW-1185">Reference proteome</keyword>
<dbReference type="PROSITE" id="PS01242">
    <property type="entry name" value="ZF_FPG_1"/>
    <property type="match status" value="1"/>
</dbReference>
<dbReference type="GO" id="GO:0000703">
    <property type="term" value="F:oxidized pyrimidine nucleobase lesion DNA N-glycosylase activity"/>
    <property type="evidence" value="ECO:0007669"/>
    <property type="project" value="TreeGrafter"/>
</dbReference>
<keyword evidence="7" id="KW-0378">Hydrolase</keyword>
<accession>A0A238YQ46</accession>
<evidence type="ECO:0000256" key="2">
    <source>
        <dbReference type="ARBA" id="ARBA00009409"/>
    </source>
</evidence>
<dbReference type="PROSITE" id="PS51068">
    <property type="entry name" value="FPG_CAT"/>
    <property type="match status" value="1"/>
</dbReference>
<keyword evidence="12" id="KW-0511">Multifunctional enzyme</keyword>
<dbReference type="EC" id="4.2.99.18" evidence="3"/>
<dbReference type="RefSeq" id="WP_089312748.1">
    <property type="nucleotide sequence ID" value="NZ_FZNP01000006.1"/>
</dbReference>
<evidence type="ECO:0000256" key="13">
    <source>
        <dbReference type="ARBA" id="ARBA00023295"/>
    </source>
</evidence>
<keyword evidence="11" id="KW-0456">Lyase</keyword>
<dbReference type="PANTHER" id="PTHR42697">
    <property type="entry name" value="ENDONUCLEASE 8"/>
    <property type="match status" value="1"/>
</dbReference>
<evidence type="ECO:0000256" key="4">
    <source>
        <dbReference type="ARBA" id="ARBA00022723"/>
    </source>
</evidence>
<dbReference type="InterPro" id="IPR015887">
    <property type="entry name" value="DNA_glyclase_Znf_dom_DNA_BS"/>
</dbReference>
<dbReference type="SUPFAM" id="SSF46946">
    <property type="entry name" value="S13-like H2TH domain"/>
    <property type="match status" value="1"/>
</dbReference>
<gene>
    <name evidence="18" type="ORF">SAMN06265355_106143</name>
</gene>
<evidence type="ECO:0000256" key="8">
    <source>
        <dbReference type="ARBA" id="ARBA00022833"/>
    </source>
</evidence>
<dbReference type="InterPro" id="IPR044090">
    <property type="entry name" value="Nei2_N"/>
</dbReference>
<evidence type="ECO:0000259" key="17">
    <source>
        <dbReference type="PROSITE" id="PS51068"/>
    </source>
</evidence>
<evidence type="ECO:0000256" key="7">
    <source>
        <dbReference type="ARBA" id="ARBA00022801"/>
    </source>
</evidence>
<evidence type="ECO:0000256" key="5">
    <source>
        <dbReference type="ARBA" id="ARBA00022763"/>
    </source>
</evidence>
<keyword evidence="4" id="KW-0479">Metal-binding</keyword>
<dbReference type="GO" id="GO:0003684">
    <property type="term" value="F:damaged DNA binding"/>
    <property type="evidence" value="ECO:0007669"/>
    <property type="project" value="InterPro"/>
</dbReference>
<dbReference type="InterPro" id="IPR015886">
    <property type="entry name" value="H2TH_FPG"/>
</dbReference>
<dbReference type="Pfam" id="PF01149">
    <property type="entry name" value="Fapy_DNA_glyco"/>
    <property type="match status" value="1"/>
</dbReference>
<keyword evidence="10" id="KW-0234">DNA repair</keyword>
<evidence type="ECO:0000313" key="18">
    <source>
        <dbReference type="EMBL" id="SNR73267.1"/>
    </source>
</evidence>
<dbReference type="Gene3D" id="3.20.190.10">
    <property type="entry name" value="MutM-like, N-terminal"/>
    <property type="match status" value="1"/>
</dbReference>
<reference evidence="19" key="1">
    <citation type="submission" date="2017-06" db="EMBL/GenBank/DDBJ databases">
        <authorList>
            <person name="Varghese N."/>
            <person name="Submissions S."/>
        </authorList>
    </citation>
    <scope>NUCLEOTIDE SEQUENCE [LARGE SCALE GENOMIC DNA]</scope>
    <source>
        <strain evidence="19">DSM 44485</strain>
    </source>
</reference>
<keyword evidence="18" id="KW-0255">Endonuclease</keyword>
<feature type="domain" description="Formamidopyrimidine-DNA glycosylase catalytic" evidence="17">
    <location>
        <begin position="2"/>
        <end position="100"/>
    </location>
</feature>
<dbReference type="EMBL" id="FZNP01000006">
    <property type="protein sequence ID" value="SNR73267.1"/>
    <property type="molecule type" value="Genomic_DNA"/>
</dbReference>
<evidence type="ECO:0000256" key="14">
    <source>
        <dbReference type="ARBA" id="ARBA00044632"/>
    </source>
</evidence>
<comment type="cofactor">
    <cofactor evidence="1">
        <name>Zn(2+)</name>
        <dbReference type="ChEBI" id="CHEBI:29105"/>
    </cofactor>
</comment>
<evidence type="ECO:0000256" key="12">
    <source>
        <dbReference type="ARBA" id="ARBA00023268"/>
    </source>
</evidence>
<evidence type="ECO:0000256" key="3">
    <source>
        <dbReference type="ARBA" id="ARBA00012720"/>
    </source>
</evidence>
<comment type="similarity">
    <text evidence="2">Belongs to the FPG family.</text>
</comment>
<dbReference type="Pfam" id="PF06831">
    <property type="entry name" value="H2TH"/>
    <property type="match status" value="1"/>
</dbReference>
<dbReference type="Proteomes" id="UP000198420">
    <property type="component" value="Unassembled WGS sequence"/>
</dbReference>
<dbReference type="GO" id="GO:0006284">
    <property type="term" value="P:base-excision repair"/>
    <property type="evidence" value="ECO:0007669"/>
    <property type="project" value="InterPro"/>
</dbReference>
<sequence length="263" mass="29276">MPEGDVVWLTARRLREALKGRVLTRSDFRVPRYATADLRGRTVLDAVPRGKHLLVRVEGGLTVHTHLKMEGRWQIRRAGPPPRDHRVRLVLANAEWQAVGYSLGVVELLRTDEEGLAVGHLGPDLLDPAWGPEMAAESVARLAEEPERAIGEALLDQTRVAGIGNVYKAEVLFLRGVNPWTAVGNVPDISALVRLAHRLLEANKERHGHITTGELGRGREHWVYGRAGRPCRRCGTRIERAEQDERATFWCPHCQPVGARPAA</sequence>
<name>A0A238YQ46_9ACTN</name>
<dbReference type="InterPro" id="IPR035937">
    <property type="entry name" value="FPG_N"/>
</dbReference>
<protein>
    <recommendedName>
        <fullName evidence="3">DNA-(apurinic or apyrimidinic site) lyase</fullName>
        <ecNumber evidence="3">4.2.99.18</ecNumber>
    </recommendedName>
</protein>
<evidence type="ECO:0000256" key="6">
    <source>
        <dbReference type="ARBA" id="ARBA00022771"/>
    </source>
</evidence>
<keyword evidence="8" id="KW-0862">Zinc</keyword>
<dbReference type="OrthoDB" id="9800855at2"/>
<evidence type="ECO:0000259" key="16">
    <source>
        <dbReference type="PROSITE" id="PS51066"/>
    </source>
</evidence>
<dbReference type="InterPro" id="IPR010663">
    <property type="entry name" value="Znf_FPG/IleRS"/>
</dbReference>
<feature type="domain" description="FPG-type" evidence="16">
    <location>
        <begin position="222"/>
        <end position="256"/>
    </location>
</feature>
<evidence type="ECO:0000256" key="11">
    <source>
        <dbReference type="ARBA" id="ARBA00023239"/>
    </source>
</evidence>
<dbReference type="SUPFAM" id="SSF57716">
    <property type="entry name" value="Glucocorticoid receptor-like (DNA-binding domain)"/>
    <property type="match status" value="1"/>
</dbReference>
<evidence type="ECO:0000256" key="9">
    <source>
        <dbReference type="ARBA" id="ARBA00023125"/>
    </source>
</evidence>
<dbReference type="InterPro" id="IPR000214">
    <property type="entry name" value="Znf_DNA_glyclase/AP_lyase"/>
</dbReference>